<dbReference type="AlphaFoldDB" id="A0A6H1ZV12"/>
<protein>
    <submittedName>
        <fullName evidence="1">Uncharacterized protein</fullName>
    </submittedName>
</protein>
<accession>A0A6H1ZV12</accession>
<name>A0A6H1ZV12_9ZZZZ</name>
<dbReference type="EMBL" id="MT142086">
    <property type="protein sequence ID" value="QJA74269.1"/>
    <property type="molecule type" value="Genomic_DNA"/>
</dbReference>
<sequence length="124" mass="14112">MRNQENIEIDGEMAILSERTAEQVLDAVEIIKDKKIDEQLSIMMAAIAISQSLGYWIEGQNIIKRIILRRRYTASGILKRCAIKELEEIMIKLAELEGGDAIGCEKCGNKYIRKKKAKVQKSEE</sequence>
<evidence type="ECO:0000313" key="2">
    <source>
        <dbReference type="EMBL" id="QJA74269.1"/>
    </source>
</evidence>
<evidence type="ECO:0000313" key="3">
    <source>
        <dbReference type="EMBL" id="QJA90155.1"/>
    </source>
</evidence>
<dbReference type="EMBL" id="MT144261">
    <property type="protein sequence ID" value="QJA51414.1"/>
    <property type="molecule type" value="Genomic_DNA"/>
</dbReference>
<evidence type="ECO:0000313" key="4">
    <source>
        <dbReference type="EMBL" id="QJI02199.1"/>
    </source>
</evidence>
<gene>
    <name evidence="2" type="ORF">MM415A02065_0005</name>
    <name evidence="3" type="ORF">MM415B02432_0011</name>
    <name evidence="1" type="ORF">TM448A02110_0005</name>
    <name evidence="4" type="ORF">TM448B02998_0005</name>
</gene>
<organism evidence="1">
    <name type="scientific">viral metagenome</name>
    <dbReference type="NCBI Taxonomy" id="1070528"/>
    <lineage>
        <taxon>unclassified sequences</taxon>
        <taxon>metagenomes</taxon>
        <taxon>organismal metagenomes</taxon>
    </lineage>
</organism>
<dbReference type="EMBL" id="MT142894">
    <property type="protein sequence ID" value="QJA90155.1"/>
    <property type="molecule type" value="Genomic_DNA"/>
</dbReference>
<proteinExistence type="predicted"/>
<dbReference type="EMBL" id="MT144982">
    <property type="protein sequence ID" value="QJI02199.1"/>
    <property type="molecule type" value="Genomic_DNA"/>
</dbReference>
<reference evidence="1" key="1">
    <citation type="submission" date="2020-03" db="EMBL/GenBank/DDBJ databases">
        <title>The deep terrestrial virosphere.</title>
        <authorList>
            <person name="Holmfeldt K."/>
            <person name="Nilsson E."/>
            <person name="Simone D."/>
            <person name="Lopez-Fernandez M."/>
            <person name="Wu X."/>
            <person name="de Brujin I."/>
            <person name="Lundin D."/>
            <person name="Andersson A."/>
            <person name="Bertilsson S."/>
            <person name="Dopson M."/>
        </authorList>
    </citation>
    <scope>NUCLEOTIDE SEQUENCE</scope>
    <source>
        <strain evidence="2">MM415A02065</strain>
        <strain evidence="3">MM415B02432</strain>
        <strain evidence="1">TM448A02110</strain>
        <strain evidence="4">TM448B02998</strain>
    </source>
</reference>
<evidence type="ECO:0000313" key="1">
    <source>
        <dbReference type="EMBL" id="QJA51414.1"/>
    </source>
</evidence>